<organism evidence="2">
    <name type="scientific">Opuntia streptacantha</name>
    <name type="common">Prickly pear cactus</name>
    <name type="synonym">Opuntia cardona</name>
    <dbReference type="NCBI Taxonomy" id="393608"/>
    <lineage>
        <taxon>Eukaryota</taxon>
        <taxon>Viridiplantae</taxon>
        <taxon>Streptophyta</taxon>
        <taxon>Embryophyta</taxon>
        <taxon>Tracheophyta</taxon>
        <taxon>Spermatophyta</taxon>
        <taxon>Magnoliopsida</taxon>
        <taxon>eudicotyledons</taxon>
        <taxon>Gunneridae</taxon>
        <taxon>Pentapetalae</taxon>
        <taxon>Caryophyllales</taxon>
        <taxon>Cactineae</taxon>
        <taxon>Cactaceae</taxon>
        <taxon>Opuntioideae</taxon>
        <taxon>Opuntia</taxon>
    </lineage>
</organism>
<dbReference type="EMBL" id="GISG01110929">
    <property type="protein sequence ID" value="MBA4638834.1"/>
    <property type="molecule type" value="Transcribed_RNA"/>
</dbReference>
<feature type="region of interest" description="Disordered" evidence="1">
    <location>
        <begin position="62"/>
        <end position="81"/>
    </location>
</feature>
<dbReference type="Pfam" id="PF11341">
    <property type="entry name" value="DUF3143"/>
    <property type="match status" value="1"/>
</dbReference>
<evidence type="ECO:0000256" key="1">
    <source>
        <dbReference type="SAM" id="MobiDB-lite"/>
    </source>
</evidence>
<dbReference type="PANTHER" id="PTHR35765">
    <property type="entry name" value="OS05G0569200 PROTEIN"/>
    <property type="match status" value="1"/>
</dbReference>
<reference evidence="2" key="1">
    <citation type="journal article" date="2013" name="J. Plant Res.">
        <title>Effect of fungi and light on seed germination of three Opuntia species from semiarid lands of central Mexico.</title>
        <authorList>
            <person name="Delgado-Sanchez P."/>
            <person name="Jimenez-Bremont J.F."/>
            <person name="Guerrero-Gonzalez Mde L."/>
            <person name="Flores J."/>
        </authorList>
    </citation>
    <scope>NUCLEOTIDE SEQUENCE</scope>
    <source>
        <tissue evidence="2">Cladode</tissue>
    </source>
</reference>
<dbReference type="InterPro" id="IPR021489">
    <property type="entry name" value="DUF3143"/>
</dbReference>
<evidence type="ECO:0000313" key="2">
    <source>
        <dbReference type="EMBL" id="MBA4638835.1"/>
    </source>
</evidence>
<dbReference type="EMBL" id="GISG01110930">
    <property type="protein sequence ID" value="MBA4638835.1"/>
    <property type="molecule type" value="Transcribed_RNA"/>
</dbReference>
<proteinExistence type="predicted"/>
<protein>
    <submittedName>
        <fullName evidence="2">Uncharacterized protein</fullName>
    </submittedName>
</protein>
<sequence>MLSISSSSSFSNTLNSSRDTFPFLSPPSSSSSSSSSITFKRTFKCPQFFLFLSSRKPLFLPKSSDPDADSEDSTQEDEWLSRLPDKNKPLYAHSLPCIEAWLRSLGFYQSKEDRAVWFIERPDWHAQLSLDITDLYIRYLKSGPGNLEKDVERRFSYALSRKDIENAVLGGP</sequence>
<feature type="compositionally biased region" description="Acidic residues" evidence="1">
    <location>
        <begin position="66"/>
        <end position="78"/>
    </location>
</feature>
<reference evidence="2" key="2">
    <citation type="submission" date="2020-07" db="EMBL/GenBank/DDBJ databases">
        <authorList>
            <person name="Vera ALvarez R."/>
            <person name="Arias-Moreno D.M."/>
            <person name="Jimenez-Jacinto V."/>
            <person name="Jimenez-Bremont J.F."/>
            <person name="Swaminathan K."/>
            <person name="Moose S.P."/>
            <person name="Guerrero-Gonzalez M.L."/>
            <person name="Marino-Ramirez L."/>
            <person name="Landsman D."/>
            <person name="Rodriguez-Kessler M."/>
            <person name="Delgado-Sanchez P."/>
        </authorList>
    </citation>
    <scope>NUCLEOTIDE SEQUENCE</scope>
    <source>
        <tissue evidence="2">Cladode</tissue>
    </source>
</reference>
<name>A0A7C8ZCP7_OPUST</name>
<dbReference type="AlphaFoldDB" id="A0A7C8ZCP7"/>
<accession>A0A7C8ZCP7</accession>
<dbReference type="PANTHER" id="PTHR35765:SF2">
    <property type="entry name" value="OS05G0569200 PROTEIN"/>
    <property type="match status" value="1"/>
</dbReference>